<feature type="transmembrane region" description="Helical" evidence="7">
    <location>
        <begin position="136"/>
        <end position="159"/>
    </location>
</feature>
<keyword evidence="2" id="KW-1003">Cell membrane</keyword>
<feature type="transmembrane region" description="Helical" evidence="7">
    <location>
        <begin position="213"/>
        <end position="230"/>
    </location>
</feature>
<dbReference type="Pfam" id="PF06808">
    <property type="entry name" value="DctM"/>
    <property type="match status" value="1"/>
</dbReference>
<feature type="transmembrane region" description="Helical" evidence="7">
    <location>
        <begin position="356"/>
        <end position="383"/>
    </location>
</feature>
<comment type="subunit">
    <text evidence="7">The complex comprises the extracytoplasmic solute receptor protein and the two transmembrane proteins.</text>
</comment>
<dbReference type="PIRSF" id="PIRSF006066">
    <property type="entry name" value="HI0050"/>
    <property type="match status" value="1"/>
</dbReference>
<reference evidence="10" key="1">
    <citation type="submission" date="2018-08" db="EMBL/GenBank/DDBJ databases">
        <authorList>
            <person name="Kim S.-J."/>
            <person name="Jung G.-Y."/>
        </authorList>
    </citation>
    <scope>NUCLEOTIDE SEQUENCE [LARGE SCALE GENOMIC DNA]</scope>
    <source>
        <strain evidence="10">GY_H</strain>
    </source>
</reference>
<feature type="transmembrane region" description="Helical" evidence="7">
    <location>
        <begin position="306"/>
        <end position="324"/>
    </location>
</feature>
<feature type="transmembrane region" description="Helical" evidence="7">
    <location>
        <begin position="236"/>
        <end position="253"/>
    </location>
</feature>
<evidence type="ECO:0000256" key="2">
    <source>
        <dbReference type="ARBA" id="ARBA00022475"/>
    </source>
</evidence>
<evidence type="ECO:0000256" key="7">
    <source>
        <dbReference type="RuleBase" id="RU369079"/>
    </source>
</evidence>
<evidence type="ECO:0000256" key="4">
    <source>
        <dbReference type="ARBA" id="ARBA00022692"/>
    </source>
</evidence>
<dbReference type="GO" id="GO:0022857">
    <property type="term" value="F:transmembrane transporter activity"/>
    <property type="evidence" value="ECO:0007669"/>
    <property type="project" value="UniProtKB-UniRule"/>
</dbReference>
<comment type="function">
    <text evidence="7">Part of the tripartite ATP-independent periplasmic (TRAP) transport system.</text>
</comment>
<keyword evidence="6 7" id="KW-0472">Membrane</keyword>
<feature type="transmembrane region" description="Helical" evidence="7">
    <location>
        <begin position="265"/>
        <end position="286"/>
    </location>
</feature>
<evidence type="ECO:0000313" key="10">
    <source>
        <dbReference type="Proteomes" id="UP000263993"/>
    </source>
</evidence>
<evidence type="ECO:0000256" key="1">
    <source>
        <dbReference type="ARBA" id="ARBA00004429"/>
    </source>
</evidence>
<evidence type="ECO:0000259" key="8">
    <source>
        <dbReference type="Pfam" id="PF06808"/>
    </source>
</evidence>
<keyword evidence="3 7" id="KW-0997">Cell inner membrane</keyword>
<dbReference type="InterPro" id="IPR010656">
    <property type="entry name" value="DctM"/>
</dbReference>
<evidence type="ECO:0000313" key="9">
    <source>
        <dbReference type="EMBL" id="RDV04709.1"/>
    </source>
</evidence>
<dbReference type="EMBL" id="QRGO01000001">
    <property type="protein sequence ID" value="RDV04709.1"/>
    <property type="molecule type" value="Genomic_DNA"/>
</dbReference>
<comment type="subcellular location">
    <subcellularLocation>
        <location evidence="1 7">Cell inner membrane</location>
        <topology evidence="1 7">Multi-pass membrane protein</topology>
    </subcellularLocation>
</comment>
<feature type="transmembrane region" description="Helical" evidence="7">
    <location>
        <begin position="331"/>
        <end position="350"/>
    </location>
</feature>
<feature type="transmembrane region" description="Helical" evidence="7">
    <location>
        <begin position="57"/>
        <end position="75"/>
    </location>
</feature>
<evidence type="ECO:0000256" key="3">
    <source>
        <dbReference type="ARBA" id="ARBA00022519"/>
    </source>
</evidence>
<dbReference type="InterPro" id="IPR004681">
    <property type="entry name" value="TRAP_DctM"/>
</dbReference>
<feature type="transmembrane region" description="Helical" evidence="7">
    <location>
        <begin position="171"/>
        <end position="192"/>
    </location>
</feature>
<feature type="transmembrane region" description="Helical" evidence="7">
    <location>
        <begin position="395"/>
        <end position="419"/>
    </location>
</feature>
<feature type="transmembrane region" description="Helical" evidence="7">
    <location>
        <begin position="95"/>
        <end position="124"/>
    </location>
</feature>
<keyword evidence="5 7" id="KW-1133">Transmembrane helix</keyword>
<organism evidence="9 10">
    <name type="scientific">Undibacter mobilis</name>
    <dbReference type="NCBI Taxonomy" id="2292256"/>
    <lineage>
        <taxon>Bacteria</taxon>
        <taxon>Pseudomonadati</taxon>
        <taxon>Pseudomonadota</taxon>
        <taxon>Alphaproteobacteria</taxon>
        <taxon>Hyphomicrobiales</taxon>
        <taxon>Nitrobacteraceae</taxon>
        <taxon>Undibacter</taxon>
    </lineage>
</organism>
<dbReference type="NCBIfam" id="TIGR00786">
    <property type="entry name" value="dctM"/>
    <property type="match status" value="1"/>
</dbReference>
<keyword evidence="10" id="KW-1185">Reference proteome</keyword>
<keyword evidence="4 7" id="KW-0812">Transmembrane</keyword>
<accession>A0A371BAS5</accession>
<dbReference type="PANTHER" id="PTHR33362:SF5">
    <property type="entry name" value="C4-DICARBOXYLATE TRAP TRANSPORTER LARGE PERMEASE PROTEIN DCTM"/>
    <property type="match status" value="1"/>
</dbReference>
<dbReference type="RefSeq" id="WP_115516735.1">
    <property type="nucleotide sequence ID" value="NZ_QRGO01000001.1"/>
</dbReference>
<dbReference type="PANTHER" id="PTHR33362">
    <property type="entry name" value="SIALIC ACID TRAP TRANSPORTER PERMEASE PROTEIN SIAT-RELATED"/>
    <property type="match status" value="1"/>
</dbReference>
<dbReference type="AlphaFoldDB" id="A0A371BAS5"/>
<protein>
    <recommendedName>
        <fullName evidence="7">TRAP transporter large permease protein</fullName>
    </recommendedName>
</protein>
<sequence length="423" mass="45245">MTVFLLIVLVVVLLALRQNVVLILAVVAAAVHTFFVSRSAIEFLIQDIWFSVDRETLLAIPMFILAGAVMTRGSIARRIIDLVIALTRPVRGGLGLAGILSCGAFAAISGSSVVTMLAVGAIMYPALLSEGYDKKVALGSMTAGGTLGIIIPPSIPLLLYGMSTDTSVVDLFVAGVGPGLLLIVVMAAYVLWKSRHLSPRQLDLAEVRGALRRGGWAIMMPVILLGGIYSGRFTPTEAAAVSLLYALIVELFIHREMNVRDYGTVALATVIMSGIITPIFAFASSLNNVIAIEGYPQALTAFVKQYIHSGWGMMLTINIILLFVGCIMESFSAIVIFAPLFLPLVTGYGFDPVHFGIVMIVNLEIGYLTPPVGLNIIVGSVAFKEPFRLMVSAVIPYIALMMGALAVISAVPQISLWLVRVLH</sequence>
<comment type="caution">
    <text evidence="9">The sequence shown here is derived from an EMBL/GenBank/DDBJ whole genome shotgun (WGS) entry which is preliminary data.</text>
</comment>
<feature type="domain" description="TRAP C4-dicarboxylate transport system permease DctM subunit" evidence="8">
    <location>
        <begin position="7"/>
        <end position="414"/>
    </location>
</feature>
<proteinExistence type="inferred from homology"/>
<gene>
    <name evidence="9" type="ORF">DXH78_09125</name>
</gene>
<name>A0A371BAS5_9BRAD</name>
<keyword evidence="7" id="KW-0813">Transport</keyword>
<dbReference type="OrthoDB" id="7374726at2"/>
<evidence type="ECO:0000256" key="6">
    <source>
        <dbReference type="ARBA" id="ARBA00023136"/>
    </source>
</evidence>
<comment type="similarity">
    <text evidence="7">Belongs to the TRAP transporter large permease family.</text>
</comment>
<dbReference type="Proteomes" id="UP000263993">
    <property type="component" value="Unassembled WGS sequence"/>
</dbReference>
<evidence type="ECO:0000256" key="5">
    <source>
        <dbReference type="ARBA" id="ARBA00022989"/>
    </source>
</evidence>
<dbReference type="GO" id="GO:0005886">
    <property type="term" value="C:plasma membrane"/>
    <property type="evidence" value="ECO:0007669"/>
    <property type="project" value="UniProtKB-SubCell"/>
</dbReference>